<sequence>MTDFETALQNAFATTFTLKLLHLVAGPVLSSPIKDQPALIKNVKRLGLAQYVKENFQAQICLKMCAALALLPVNKIEEGFKLIRRHAIDNNVRFATFFNYYSNYWLRNRGAEVFSVNGLPRRTNNNVECFHSQLKDKFQILHPN</sequence>
<feature type="chain" id="PRO_5035808596" evidence="1">
    <location>
        <begin position="31"/>
        <end position="144"/>
    </location>
</feature>
<dbReference type="AlphaFoldDB" id="A0A8R2FE17"/>
<accession>A0A8R2FE17</accession>
<dbReference type="EnsemblMetazoa" id="XM_008191387.1">
    <property type="protein sequence ID" value="XP_008189609.1"/>
    <property type="gene ID" value="LOC103311694"/>
</dbReference>
<reference evidence="3" key="1">
    <citation type="submission" date="2010-06" db="EMBL/GenBank/DDBJ databases">
        <authorList>
            <person name="Jiang H."/>
            <person name="Abraham K."/>
            <person name="Ali S."/>
            <person name="Alsbrooks S.L."/>
            <person name="Anim B.N."/>
            <person name="Anosike U.S."/>
            <person name="Attaway T."/>
            <person name="Bandaranaike D.P."/>
            <person name="Battles P.K."/>
            <person name="Bell S.N."/>
            <person name="Bell A.V."/>
            <person name="Beltran B."/>
            <person name="Bickham C."/>
            <person name="Bustamante Y."/>
            <person name="Caleb T."/>
            <person name="Canada A."/>
            <person name="Cardenas V."/>
            <person name="Carter K."/>
            <person name="Chacko J."/>
            <person name="Chandrabose M.N."/>
            <person name="Chavez D."/>
            <person name="Chavez A."/>
            <person name="Chen L."/>
            <person name="Chu H.-S."/>
            <person name="Claassen K.J."/>
            <person name="Cockrell R."/>
            <person name="Collins M."/>
            <person name="Cooper J.A."/>
            <person name="Cree A."/>
            <person name="Curry S.M."/>
            <person name="Da Y."/>
            <person name="Dao M.D."/>
            <person name="Das B."/>
            <person name="Davila M.-L."/>
            <person name="Davy-Carroll L."/>
            <person name="Denson S."/>
            <person name="Dinh H."/>
            <person name="Ebong V.E."/>
            <person name="Edwards J.R."/>
            <person name="Egan A."/>
            <person name="El-Daye J."/>
            <person name="Escobedo L."/>
            <person name="Fernandez S."/>
            <person name="Fernando P.R."/>
            <person name="Flagg N."/>
            <person name="Forbes L.D."/>
            <person name="Fowler R.G."/>
            <person name="Fu Q."/>
            <person name="Gabisi R.A."/>
            <person name="Ganer J."/>
            <person name="Garbino Pronczuk A."/>
            <person name="Garcia R.M."/>
            <person name="Garner T."/>
            <person name="Garrett T.E."/>
            <person name="Gonzalez D.A."/>
            <person name="Hamid H."/>
            <person name="Hawkins E.S."/>
            <person name="Hirani K."/>
            <person name="Hogues M.E."/>
            <person name="Hollins B."/>
            <person name="Hsiao C.-H."/>
            <person name="Jabil R."/>
            <person name="James M.L."/>
            <person name="Jhangiani S.N."/>
            <person name="Johnson B."/>
            <person name="Johnson Q."/>
            <person name="Joshi V."/>
            <person name="Kalu J.B."/>
            <person name="Kam C."/>
            <person name="Kashfia A."/>
            <person name="Keebler J."/>
            <person name="Kisamo H."/>
            <person name="Kovar C.L."/>
            <person name="Lago L.A."/>
            <person name="Lai C.-Y."/>
            <person name="Laidlaw J."/>
            <person name="Lara F."/>
            <person name="Le T.-K."/>
            <person name="Lee S.L."/>
            <person name="Legall F.H."/>
            <person name="Lemon S.J."/>
            <person name="Lewis L.R."/>
            <person name="Li B."/>
            <person name="Liu Y."/>
            <person name="Liu Y.-S."/>
            <person name="Lopez J."/>
            <person name="Lozado R.J."/>
            <person name="Lu J."/>
            <person name="Madu R.C."/>
            <person name="Maheshwari M."/>
            <person name="Maheshwari R."/>
            <person name="Malloy K."/>
            <person name="Martinez E."/>
            <person name="Mathew T."/>
            <person name="Mercado I.C."/>
            <person name="Mercado C."/>
            <person name="Meyer B."/>
            <person name="Montgomery K."/>
            <person name="Morgan M.B."/>
            <person name="Munidasa M."/>
            <person name="Nazareth L.V."/>
            <person name="Nelson J."/>
            <person name="Ng B.M."/>
            <person name="Nguyen N.B."/>
            <person name="Nguyen P.Q."/>
            <person name="Nguyen T."/>
            <person name="Obregon M."/>
            <person name="Okwuonu G.O."/>
            <person name="Onwere C.G."/>
            <person name="Orozco G."/>
            <person name="Parra A."/>
            <person name="Patel S."/>
            <person name="Patil S."/>
            <person name="Perez A."/>
            <person name="Perez Y."/>
            <person name="Pham C."/>
            <person name="Primus E.L."/>
            <person name="Pu L.-L."/>
            <person name="Puazo M."/>
            <person name="Qin X."/>
            <person name="Quiroz J.B."/>
            <person name="Reese J."/>
            <person name="Richards S."/>
            <person name="Rives C.M."/>
            <person name="Robberts R."/>
            <person name="Ruiz S.J."/>
            <person name="Ruiz M.J."/>
            <person name="Santibanez J."/>
            <person name="Schneider B.W."/>
            <person name="Sisson I."/>
            <person name="Smith M."/>
            <person name="Sodergren E."/>
            <person name="Song X.-Z."/>
            <person name="Song B.B."/>
            <person name="Summersgill H."/>
            <person name="Thelus R."/>
            <person name="Thornton R.D."/>
            <person name="Trejos Z.Y."/>
            <person name="Usmani K."/>
            <person name="Vattathil S."/>
            <person name="Villasana D."/>
            <person name="Walker D.L."/>
            <person name="Wang S."/>
            <person name="Wang K."/>
            <person name="White C.S."/>
            <person name="Williams A.C."/>
            <person name="Williamson J."/>
            <person name="Wilson K."/>
            <person name="Woghiren I.O."/>
            <person name="Woodworth J.R."/>
            <person name="Worley K.C."/>
            <person name="Wright R.A."/>
            <person name="Wu W."/>
            <person name="Young L."/>
            <person name="Zhang L."/>
            <person name="Zhang J."/>
            <person name="Zhu Y."/>
            <person name="Muzny D.M."/>
            <person name="Weinstock G."/>
            <person name="Gibbs R.A."/>
        </authorList>
    </citation>
    <scope>NUCLEOTIDE SEQUENCE [LARGE SCALE GENOMIC DNA]</scope>
    <source>
        <strain evidence="3">LSR1</strain>
    </source>
</reference>
<evidence type="ECO:0000256" key="1">
    <source>
        <dbReference type="SAM" id="SignalP"/>
    </source>
</evidence>
<organism evidence="2 3">
    <name type="scientific">Acyrthosiphon pisum</name>
    <name type="common">Pea aphid</name>
    <dbReference type="NCBI Taxonomy" id="7029"/>
    <lineage>
        <taxon>Eukaryota</taxon>
        <taxon>Metazoa</taxon>
        <taxon>Ecdysozoa</taxon>
        <taxon>Arthropoda</taxon>
        <taxon>Hexapoda</taxon>
        <taxon>Insecta</taxon>
        <taxon>Pterygota</taxon>
        <taxon>Neoptera</taxon>
        <taxon>Paraneoptera</taxon>
        <taxon>Hemiptera</taxon>
        <taxon>Sternorrhyncha</taxon>
        <taxon>Aphidomorpha</taxon>
        <taxon>Aphidoidea</taxon>
        <taxon>Aphididae</taxon>
        <taxon>Macrosiphini</taxon>
        <taxon>Acyrthosiphon</taxon>
    </lineage>
</organism>
<feature type="signal peptide" evidence="1">
    <location>
        <begin position="1"/>
        <end position="30"/>
    </location>
</feature>
<dbReference type="OrthoDB" id="7553104at2759"/>
<protein>
    <submittedName>
        <fullName evidence="2">Uncharacterized protein</fullName>
    </submittedName>
</protein>
<reference evidence="2" key="2">
    <citation type="submission" date="2022-06" db="UniProtKB">
        <authorList>
            <consortium name="EnsemblMetazoa"/>
        </authorList>
    </citation>
    <scope>IDENTIFICATION</scope>
</reference>
<keyword evidence="1" id="KW-0732">Signal</keyword>
<evidence type="ECO:0000313" key="3">
    <source>
        <dbReference type="Proteomes" id="UP000007819"/>
    </source>
</evidence>
<dbReference type="GeneID" id="103311694"/>
<keyword evidence="3" id="KW-1185">Reference proteome</keyword>
<dbReference type="RefSeq" id="XP_008189609.1">
    <property type="nucleotide sequence ID" value="XM_008191387.1"/>
</dbReference>
<proteinExistence type="predicted"/>
<dbReference type="KEGG" id="api:103311694"/>
<name>A0A8R2FE17_ACYPI</name>
<evidence type="ECO:0000313" key="2">
    <source>
        <dbReference type="EnsemblMetazoa" id="XP_008189609.1"/>
    </source>
</evidence>
<dbReference type="Proteomes" id="UP000007819">
    <property type="component" value="Chromosome X"/>
</dbReference>